<dbReference type="Proteomes" id="UP001430953">
    <property type="component" value="Unassembled WGS sequence"/>
</dbReference>
<feature type="transmembrane region" description="Helical" evidence="1">
    <location>
        <begin position="39"/>
        <end position="60"/>
    </location>
</feature>
<reference evidence="2 3" key="1">
    <citation type="submission" date="2023-03" db="EMBL/GenBank/DDBJ databases">
        <title>High recombination rates correlate with genetic variation in Cardiocondyla obscurior ants.</title>
        <authorList>
            <person name="Errbii M."/>
        </authorList>
    </citation>
    <scope>NUCLEOTIDE SEQUENCE [LARGE SCALE GENOMIC DNA]</scope>
    <source>
        <strain evidence="2">Alpha-2009</strain>
        <tissue evidence="2">Whole body</tissue>
    </source>
</reference>
<evidence type="ECO:0000256" key="1">
    <source>
        <dbReference type="SAM" id="Phobius"/>
    </source>
</evidence>
<keyword evidence="3" id="KW-1185">Reference proteome</keyword>
<dbReference type="AlphaFoldDB" id="A0AAW2FT84"/>
<proteinExistence type="predicted"/>
<name>A0AAW2FT84_9HYME</name>
<protein>
    <submittedName>
        <fullName evidence="2">Uncharacterized protein</fullName>
    </submittedName>
</protein>
<accession>A0AAW2FT84</accession>
<gene>
    <name evidence="2" type="ORF">PUN28_009637</name>
</gene>
<organism evidence="2 3">
    <name type="scientific">Cardiocondyla obscurior</name>
    <dbReference type="NCBI Taxonomy" id="286306"/>
    <lineage>
        <taxon>Eukaryota</taxon>
        <taxon>Metazoa</taxon>
        <taxon>Ecdysozoa</taxon>
        <taxon>Arthropoda</taxon>
        <taxon>Hexapoda</taxon>
        <taxon>Insecta</taxon>
        <taxon>Pterygota</taxon>
        <taxon>Neoptera</taxon>
        <taxon>Endopterygota</taxon>
        <taxon>Hymenoptera</taxon>
        <taxon>Apocrita</taxon>
        <taxon>Aculeata</taxon>
        <taxon>Formicoidea</taxon>
        <taxon>Formicidae</taxon>
        <taxon>Myrmicinae</taxon>
        <taxon>Cardiocondyla</taxon>
    </lineage>
</organism>
<dbReference type="EMBL" id="JADYXP020000008">
    <property type="protein sequence ID" value="KAL0119166.1"/>
    <property type="molecule type" value="Genomic_DNA"/>
</dbReference>
<evidence type="ECO:0000313" key="3">
    <source>
        <dbReference type="Proteomes" id="UP001430953"/>
    </source>
</evidence>
<comment type="caution">
    <text evidence="2">The sequence shown here is derived from an EMBL/GenBank/DDBJ whole genome shotgun (WGS) entry which is preliminary data.</text>
</comment>
<keyword evidence="1" id="KW-0472">Membrane</keyword>
<evidence type="ECO:0000313" key="2">
    <source>
        <dbReference type="EMBL" id="KAL0119166.1"/>
    </source>
</evidence>
<keyword evidence="1" id="KW-0812">Transmembrane</keyword>
<sequence>METAPRTRSRREQIYFRIPRVTLIFGGYRRNPAALDNRVYLYGTIVGLFYLTRDAISYIFSPRNHIKGKGCLFLHIYLEDREEYREQIAE</sequence>
<keyword evidence="1" id="KW-1133">Transmembrane helix</keyword>